<dbReference type="EMBL" id="BMAU01021266">
    <property type="protein sequence ID" value="GFY07088.1"/>
    <property type="molecule type" value="Genomic_DNA"/>
</dbReference>
<dbReference type="Proteomes" id="UP000887159">
    <property type="component" value="Unassembled WGS sequence"/>
</dbReference>
<organism evidence="1 2">
    <name type="scientific">Trichonephila clavipes</name>
    <name type="common">Golden silk orbweaver</name>
    <name type="synonym">Nephila clavipes</name>
    <dbReference type="NCBI Taxonomy" id="2585209"/>
    <lineage>
        <taxon>Eukaryota</taxon>
        <taxon>Metazoa</taxon>
        <taxon>Ecdysozoa</taxon>
        <taxon>Arthropoda</taxon>
        <taxon>Chelicerata</taxon>
        <taxon>Arachnida</taxon>
        <taxon>Araneae</taxon>
        <taxon>Araneomorphae</taxon>
        <taxon>Entelegynae</taxon>
        <taxon>Araneoidea</taxon>
        <taxon>Nephilidae</taxon>
        <taxon>Trichonephila</taxon>
    </lineage>
</organism>
<dbReference type="AlphaFoldDB" id="A0A8X6VGL5"/>
<reference evidence="1" key="1">
    <citation type="submission" date="2020-08" db="EMBL/GenBank/DDBJ databases">
        <title>Multicomponent nature underlies the extraordinary mechanical properties of spider dragline silk.</title>
        <authorList>
            <person name="Kono N."/>
            <person name="Nakamura H."/>
            <person name="Mori M."/>
            <person name="Yoshida Y."/>
            <person name="Ohtoshi R."/>
            <person name="Malay A.D."/>
            <person name="Moran D.A.P."/>
            <person name="Tomita M."/>
            <person name="Numata K."/>
            <person name="Arakawa K."/>
        </authorList>
    </citation>
    <scope>NUCLEOTIDE SEQUENCE</scope>
</reference>
<name>A0A8X6VGL5_TRICX</name>
<proteinExistence type="predicted"/>
<sequence>MCHTVVTCGSRLLDNQREERRAGDIQVHPPTPVIHARPTQFSSTEWLLEGKGELKLPSHEHPKYAPER</sequence>
<evidence type="ECO:0000313" key="1">
    <source>
        <dbReference type="EMBL" id="GFY07088.1"/>
    </source>
</evidence>
<comment type="caution">
    <text evidence="1">The sequence shown here is derived from an EMBL/GenBank/DDBJ whole genome shotgun (WGS) entry which is preliminary data.</text>
</comment>
<evidence type="ECO:0000313" key="2">
    <source>
        <dbReference type="Proteomes" id="UP000887159"/>
    </source>
</evidence>
<protein>
    <submittedName>
        <fullName evidence="1">Uncharacterized protein</fullName>
    </submittedName>
</protein>
<accession>A0A8X6VGL5</accession>
<gene>
    <name evidence="1" type="ORF">TNCV_4203591</name>
</gene>
<keyword evidence="2" id="KW-1185">Reference proteome</keyword>